<organism evidence="8">
    <name type="scientific">Candidatus Electrothrix aestuarii</name>
    <dbReference type="NCBI Taxonomy" id="3062594"/>
    <lineage>
        <taxon>Bacteria</taxon>
        <taxon>Pseudomonadati</taxon>
        <taxon>Thermodesulfobacteriota</taxon>
        <taxon>Desulfobulbia</taxon>
        <taxon>Desulfobulbales</taxon>
        <taxon>Desulfobulbaceae</taxon>
        <taxon>Candidatus Electrothrix</taxon>
    </lineage>
</organism>
<evidence type="ECO:0000259" key="7">
    <source>
        <dbReference type="Pfam" id="PF02749"/>
    </source>
</evidence>
<name>A0AAU8LS39_9BACT</name>
<dbReference type="PANTHER" id="PTHR32179">
    <property type="entry name" value="NICOTINATE-NUCLEOTIDE PYROPHOSPHORYLASE [CARBOXYLATING]"/>
    <property type="match status" value="1"/>
</dbReference>
<dbReference type="Pfam" id="PF02749">
    <property type="entry name" value="QRPTase_N"/>
    <property type="match status" value="1"/>
</dbReference>
<dbReference type="InterPro" id="IPR013785">
    <property type="entry name" value="Aldolase_TIM"/>
</dbReference>
<dbReference type="AlphaFoldDB" id="A0AAU8LS39"/>
<evidence type="ECO:0000256" key="3">
    <source>
        <dbReference type="ARBA" id="ARBA00022676"/>
    </source>
</evidence>
<feature type="domain" description="Quinolinate phosphoribosyl transferase C-terminal" evidence="6">
    <location>
        <begin position="106"/>
        <end position="273"/>
    </location>
</feature>
<dbReference type="PIRSF" id="PIRSF006250">
    <property type="entry name" value="NadC_ModD"/>
    <property type="match status" value="1"/>
</dbReference>
<dbReference type="GO" id="GO:0009435">
    <property type="term" value="P:NAD+ biosynthetic process"/>
    <property type="evidence" value="ECO:0007669"/>
    <property type="project" value="InterPro"/>
</dbReference>
<dbReference type="NCBIfam" id="TIGR01334">
    <property type="entry name" value="modD"/>
    <property type="match status" value="1"/>
</dbReference>
<protein>
    <recommendedName>
        <fullName evidence="2">Putative pyrophosphorylase ModD</fullName>
    </recommendedName>
</protein>
<dbReference type="Gene3D" id="3.90.1170.20">
    <property type="entry name" value="Quinolinate phosphoribosyl transferase, N-terminal domain"/>
    <property type="match status" value="1"/>
</dbReference>
<feature type="domain" description="Quinolinate phosphoribosyl transferase N-terminal" evidence="7">
    <location>
        <begin position="21"/>
        <end position="104"/>
    </location>
</feature>
<reference evidence="8" key="2">
    <citation type="submission" date="2024-06" db="EMBL/GenBank/DDBJ databases">
        <authorList>
            <person name="Plum-Jensen L.E."/>
            <person name="Schramm A."/>
            <person name="Marshall I.P.G."/>
        </authorList>
    </citation>
    <scope>NUCLEOTIDE SEQUENCE</scope>
    <source>
        <strain evidence="8">Rat1</strain>
    </source>
</reference>
<dbReference type="GO" id="GO:0004514">
    <property type="term" value="F:nicotinate-nucleotide diphosphorylase (carboxylating) activity"/>
    <property type="evidence" value="ECO:0007669"/>
    <property type="project" value="InterPro"/>
</dbReference>
<keyword evidence="4 5" id="KW-0808">Transferase</keyword>
<dbReference type="SUPFAM" id="SSF51690">
    <property type="entry name" value="Nicotinate/Quinolinate PRTase C-terminal domain-like"/>
    <property type="match status" value="1"/>
</dbReference>
<dbReference type="PANTHER" id="PTHR32179:SF4">
    <property type="entry name" value="PYROPHOSPHORYLASE MODD-RELATED"/>
    <property type="match status" value="1"/>
</dbReference>
<comment type="similarity">
    <text evidence="1 5">Belongs to the NadC/ModD family.</text>
</comment>
<keyword evidence="3 5" id="KW-0328">Glycosyltransferase</keyword>
<dbReference type="Pfam" id="PF01729">
    <property type="entry name" value="QRPTase_C"/>
    <property type="match status" value="1"/>
</dbReference>
<sequence length="280" mass="30264">MIFFTSEEIEQWINEDAPLVDLTSHLLGLNNQPGILQVATRHPTRVALTEEAGRIFEILGCSVHDICPSGEDVPAQTILLRAEGPAATLHRGWKVAMNLLEYMCGVASHTAEMVKKVEECSNIPLLVTRKHQPGLRKPLIKATLAGGAIPHRLGLSETILIFENHLNLLGGRDALPTLLANMKATACEQKITVECDDRNQAVQAAEAGADAVQFDKVSPQDLSIWCSELKASFPNLIILSAGGVGPQNVQDYARTEVDGIVLSSVFHAKPADLGVTISLR</sequence>
<dbReference type="Gene3D" id="3.20.20.70">
    <property type="entry name" value="Aldolase class I"/>
    <property type="match status" value="1"/>
</dbReference>
<accession>A0AAU8LS39</accession>
<evidence type="ECO:0000259" key="6">
    <source>
        <dbReference type="Pfam" id="PF01729"/>
    </source>
</evidence>
<dbReference type="InterPro" id="IPR036068">
    <property type="entry name" value="Nicotinate_pribotase-like_C"/>
</dbReference>
<dbReference type="GO" id="GO:0005737">
    <property type="term" value="C:cytoplasm"/>
    <property type="evidence" value="ECO:0007669"/>
    <property type="project" value="TreeGrafter"/>
</dbReference>
<evidence type="ECO:0000256" key="4">
    <source>
        <dbReference type="ARBA" id="ARBA00022679"/>
    </source>
</evidence>
<dbReference type="CDD" id="cd01573">
    <property type="entry name" value="modD_like"/>
    <property type="match status" value="1"/>
</dbReference>
<evidence type="ECO:0000256" key="1">
    <source>
        <dbReference type="ARBA" id="ARBA00009400"/>
    </source>
</evidence>
<dbReference type="InterPro" id="IPR002638">
    <property type="entry name" value="Quinolinate_PRibosylTrfase_C"/>
</dbReference>
<dbReference type="KEGG" id="eaj:Q3M24_15515"/>
<evidence type="ECO:0000256" key="2">
    <source>
        <dbReference type="ARBA" id="ARBA00019205"/>
    </source>
</evidence>
<proteinExistence type="inferred from homology"/>
<dbReference type="EMBL" id="CP159373">
    <property type="protein sequence ID" value="XCN71709.1"/>
    <property type="molecule type" value="Genomic_DNA"/>
</dbReference>
<evidence type="ECO:0000256" key="5">
    <source>
        <dbReference type="PIRNR" id="PIRNR006250"/>
    </source>
</evidence>
<evidence type="ECO:0000313" key="8">
    <source>
        <dbReference type="EMBL" id="XCN71709.1"/>
    </source>
</evidence>
<dbReference type="InterPro" id="IPR037128">
    <property type="entry name" value="Quinolinate_PRibosylTase_N_sf"/>
</dbReference>
<gene>
    <name evidence="8" type="primary">modD</name>
    <name evidence="8" type="ORF">Q3M24_15515</name>
</gene>
<dbReference type="FunFam" id="3.20.20.70:FF:000030">
    <property type="entry name" value="Nicotinate-nucleotide pyrophosphorylase, carboxylating"/>
    <property type="match status" value="1"/>
</dbReference>
<dbReference type="InterPro" id="IPR027277">
    <property type="entry name" value="NadC/ModD"/>
</dbReference>
<dbReference type="InterPro" id="IPR006242">
    <property type="entry name" value="ModD"/>
</dbReference>
<dbReference type="InterPro" id="IPR022412">
    <property type="entry name" value="Quinolinate_PRibosylTrfase_N"/>
</dbReference>
<reference evidence="8" key="1">
    <citation type="journal article" date="2024" name="Syst. Appl. Microbiol.">
        <title>First single-strain enrichments of Electrothrix cable bacteria, description of E. aestuarii sp. nov. and E. rattekaaiensis sp. nov., and proposal of a cable bacteria taxonomy following the rules of the SeqCode.</title>
        <authorList>
            <person name="Plum-Jensen L.E."/>
            <person name="Schramm A."/>
            <person name="Marshall I.P.G."/>
        </authorList>
    </citation>
    <scope>NUCLEOTIDE SEQUENCE</scope>
    <source>
        <strain evidence="8">Rat1</strain>
    </source>
</reference>
<dbReference type="SUPFAM" id="SSF54675">
    <property type="entry name" value="Nicotinate/Quinolinate PRTase N-terminal domain-like"/>
    <property type="match status" value="1"/>
</dbReference>
<dbReference type="GO" id="GO:0034213">
    <property type="term" value="P:quinolinate catabolic process"/>
    <property type="evidence" value="ECO:0007669"/>
    <property type="project" value="TreeGrafter"/>
</dbReference>